<keyword evidence="3" id="KW-1185">Reference proteome</keyword>
<evidence type="ECO:0000256" key="1">
    <source>
        <dbReference type="SAM" id="Phobius"/>
    </source>
</evidence>
<dbReference type="RefSeq" id="WP_188678575.1">
    <property type="nucleotide sequence ID" value="NZ_BMGP01000004.1"/>
</dbReference>
<gene>
    <name evidence="2" type="ORF">GCM10011399_23960</name>
</gene>
<name>A0A917EZP8_9MICO</name>
<proteinExistence type="predicted"/>
<feature type="transmembrane region" description="Helical" evidence="1">
    <location>
        <begin position="125"/>
        <end position="147"/>
    </location>
</feature>
<feature type="transmembrane region" description="Helical" evidence="1">
    <location>
        <begin position="159"/>
        <end position="179"/>
    </location>
</feature>
<dbReference type="AlphaFoldDB" id="A0A917EZP8"/>
<organism evidence="2 3">
    <name type="scientific">Subtercola lobariae</name>
    <dbReference type="NCBI Taxonomy" id="1588641"/>
    <lineage>
        <taxon>Bacteria</taxon>
        <taxon>Bacillati</taxon>
        <taxon>Actinomycetota</taxon>
        <taxon>Actinomycetes</taxon>
        <taxon>Micrococcales</taxon>
        <taxon>Microbacteriaceae</taxon>
        <taxon>Subtercola</taxon>
    </lineage>
</organism>
<protein>
    <submittedName>
        <fullName evidence="2">Uncharacterized protein</fullName>
    </submittedName>
</protein>
<evidence type="ECO:0000313" key="3">
    <source>
        <dbReference type="Proteomes" id="UP000598775"/>
    </source>
</evidence>
<keyword evidence="1" id="KW-0472">Membrane</keyword>
<keyword evidence="1" id="KW-1133">Transmembrane helix</keyword>
<accession>A0A917EZP8</accession>
<feature type="transmembrane region" description="Helical" evidence="1">
    <location>
        <begin position="32"/>
        <end position="57"/>
    </location>
</feature>
<feature type="transmembrane region" description="Helical" evidence="1">
    <location>
        <begin position="69"/>
        <end position="89"/>
    </location>
</feature>
<comment type="caution">
    <text evidence="2">The sequence shown here is derived from an EMBL/GenBank/DDBJ whole genome shotgun (WGS) entry which is preliminary data.</text>
</comment>
<dbReference type="EMBL" id="BMGP01000004">
    <property type="protein sequence ID" value="GGF29980.1"/>
    <property type="molecule type" value="Genomic_DNA"/>
</dbReference>
<evidence type="ECO:0000313" key="2">
    <source>
        <dbReference type="EMBL" id="GGF29980.1"/>
    </source>
</evidence>
<dbReference type="Proteomes" id="UP000598775">
    <property type="component" value="Unassembled WGS sequence"/>
</dbReference>
<sequence length="199" mass="21732">MAGERMPAATFGGIDTALVTDDMLKRYWRLRFVNLVGITVCLLLVSALPIAIASSFAHAEVADFFGDEVYFALGSLALLSLFGAGVELLRMRRFRSLEAFHGALPTMRPELTPFHASLLNEIEIVLVRGALPAITAASLFVTVLRLASKDSAFEQQSLFSYYAFAYFALFGMLLLSLVARRAYLGVAIRRSVVSAPKSS</sequence>
<reference evidence="2 3" key="1">
    <citation type="journal article" date="2014" name="Int. J. Syst. Evol. Microbiol.">
        <title>Complete genome sequence of Corynebacterium casei LMG S-19264T (=DSM 44701T), isolated from a smear-ripened cheese.</title>
        <authorList>
            <consortium name="US DOE Joint Genome Institute (JGI-PGF)"/>
            <person name="Walter F."/>
            <person name="Albersmeier A."/>
            <person name="Kalinowski J."/>
            <person name="Ruckert C."/>
        </authorList>
    </citation>
    <scope>NUCLEOTIDE SEQUENCE [LARGE SCALE GENOMIC DNA]</scope>
    <source>
        <strain evidence="2 3">CGMCC 1.12976</strain>
    </source>
</reference>
<keyword evidence="1" id="KW-0812">Transmembrane</keyword>